<feature type="signal peptide" evidence="2">
    <location>
        <begin position="1"/>
        <end position="25"/>
    </location>
</feature>
<name>A0ABN9VSX1_9DINO</name>
<evidence type="ECO:0000313" key="3">
    <source>
        <dbReference type="EMBL" id="CAK0875632.1"/>
    </source>
</evidence>
<accession>A0ABN9VSX1</accession>
<proteinExistence type="predicted"/>
<protein>
    <submittedName>
        <fullName evidence="3">Uncharacterized protein</fullName>
    </submittedName>
</protein>
<dbReference type="EMBL" id="CAUYUJ010017537">
    <property type="protein sequence ID" value="CAK0875632.1"/>
    <property type="molecule type" value="Genomic_DNA"/>
</dbReference>
<feature type="region of interest" description="Disordered" evidence="1">
    <location>
        <begin position="222"/>
        <end position="258"/>
    </location>
</feature>
<feature type="compositionally biased region" description="Low complexity" evidence="1">
    <location>
        <begin position="222"/>
        <end position="231"/>
    </location>
</feature>
<evidence type="ECO:0000256" key="2">
    <source>
        <dbReference type="SAM" id="SignalP"/>
    </source>
</evidence>
<organism evidence="3 4">
    <name type="scientific">Prorocentrum cordatum</name>
    <dbReference type="NCBI Taxonomy" id="2364126"/>
    <lineage>
        <taxon>Eukaryota</taxon>
        <taxon>Sar</taxon>
        <taxon>Alveolata</taxon>
        <taxon>Dinophyceae</taxon>
        <taxon>Prorocentrales</taxon>
        <taxon>Prorocentraceae</taxon>
        <taxon>Prorocentrum</taxon>
    </lineage>
</organism>
<feature type="region of interest" description="Disordered" evidence="1">
    <location>
        <begin position="271"/>
        <end position="299"/>
    </location>
</feature>
<dbReference type="Proteomes" id="UP001189429">
    <property type="component" value="Unassembled WGS sequence"/>
</dbReference>
<evidence type="ECO:0000313" key="4">
    <source>
        <dbReference type="Proteomes" id="UP001189429"/>
    </source>
</evidence>
<feature type="chain" id="PRO_5046965205" evidence="2">
    <location>
        <begin position="26"/>
        <end position="559"/>
    </location>
</feature>
<comment type="caution">
    <text evidence="3">The sequence shown here is derived from an EMBL/GenBank/DDBJ whole genome shotgun (WGS) entry which is preliminary data.</text>
</comment>
<evidence type="ECO:0000256" key="1">
    <source>
        <dbReference type="SAM" id="MobiDB-lite"/>
    </source>
</evidence>
<reference evidence="3" key="1">
    <citation type="submission" date="2023-10" db="EMBL/GenBank/DDBJ databases">
        <authorList>
            <person name="Chen Y."/>
            <person name="Shah S."/>
            <person name="Dougan E. K."/>
            <person name="Thang M."/>
            <person name="Chan C."/>
        </authorList>
    </citation>
    <scope>NUCLEOTIDE SEQUENCE [LARGE SCALE GENOMIC DNA]</scope>
</reference>
<keyword evidence="4" id="KW-1185">Reference proteome</keyword>
<gene>
    <name evidence="3" type="ORF">PCOR1329_LOCUS60251</name>
</gene>
<feature type="compositionally biased region" description="Basic residues" evidence="1">
    <location>
        <begin position="232"/>
        <end position="257"/>
    </location>
</feature>
<sequence length="559" mass="59644">MLRNGTSQVLLSVALLSSQLQAACAALNVEANAPQDLRCSNLLEPYYFWDVVLKYDGSSMTQDMVASLRQSIFIEAAYLKERRPEPCSSLDGPARVGALLGSGAPGKPGDGPGVIPDRLLQELGWDIDVEGFATLDHDALEALRRGGGAAGGPAPRAPPAAVAAGTEVAVPPSAARGSAELGLLHFGELQLDRRVPLTFSDGLPSGVVATWDGRWLARDCSGAPARAGAAGARRRAERRRRRGRGGARGGGARRQRRLPALLQARGRPLAVGALAPGRGGPRGAGRQPPRASGRVDHPPGLVEARGRWLGRRRQRATLEEVVFIAAAGLEIGALEVAAPGPAPPGERSPVLLLSLAGGPRPSLQLRREALDMAVAAPHLVSLQEVVDRDLQFRRPGELPPAQRAARPAGLLSVRSQLEVQQEDSLAWISTASQHQALYELEPLIATSSVEAISSIAKALVGTIDGTDFTWHVPPDLKRELRQARDDVIDALSEFVSWRNGWGDETPISLPWDGSSDDMQRYLSAKRKQTNLDLLTAALLYRRHGMTSRLADSQPHARSG</sequence>
<keyword evidence="2" id="KW-0732">Signal</keyword>